<dbReference type="Ensembl" id="ENSOCUT00000012527.3">
    <property type="protein sequence ID" value="ENSOCUP00000010788.3"/>
    <property type="gene ID" value="ENSOCUG00000012529.3"/>
</dbReference>
<dbReference type="eggNOG" id="KOG0255">
    <property type="taxonomic scope" value="Eukaryota"/>
</dbReference>
<feature type="transmembrane region" description="Helical" evidence="7">
    <location>
        <begin position="433"/>
        <end position="454"/>
    </location>
</feature>
<feature type="transmembrane region" description="Helical" evidence="7">
    <location>
        <begin position="178"/>
        <end position="198"/>
    </location>
</feature>
<keyword evidence="10" id="KW-1185">Reference proteome</keyword>
<feature type="transmembrane region" description="Helical" evidence="7">
    <location>
        <begin position="350"/>
        <end position="371"/>
    </location>
</feature>
<evidence type="ECO:0000256" key="4">
    <source>
        <dbReference type="ARBA" id="ARBA00022692"/>
    </source>
</evidence>
<dbReference type="Pfam" id="PF07690">
    <property type="entry name" value="MFS_1"/>
    <property type="match status" value="1"/>
</dbReference>
<dbReference type="GO" id="GO:0022857">
    <property type="term" value="F:transmembrane transporter activity"/>
    <property type="evidence" value="ECO:0007669"/>
    <property type="project" value="InterPro"/>
</dbReference>
<dbReference type="PANTHER" id="PTHR24064">
    <property type="entry name" value="SOLUTE CARRIER FAMILY 22 MEMBER"/>
    <property type="match status" value="1"/>
</dbReference>
<evidence type="ECO:0000313" key="9">
    <source>
        <dbReference type="Ensembl" id="ENSOCUP00000010788.3"/>
    </source>
</evidence>
<feature type="transmembrane region" description="Helical" evidence="7">
    <location>
        <begin position="498"/>
        <end position="515"/>
    </location>
</feature>
<dbReference type="CDD" id="cd17374">
    <property type="entry name" value="MFS_OAT"/>
    <property type="match status" value="1"/>
</dbReference>
<feature type="transmembrane region" description="Helical" evidence="7">
    <location>
        <begin position="377"/>
        <end position="398"/>
    </location>
</feature>
<evidence type="ECO:0000313" key="10">
    <source>
        <dbReference type="Proteomes" id="UP000001811"/>
    </source>
</evidence>
<keyword evidence="3" id="KW-1003">Cell membrane</keyword>
<dbReference type="Proteomes" id="UP000001811">
    <property type="component" value="Unplaced"/>
</dbReference>
<dbReference type="HOGENOM" id="CLU_001265_33_3_1"/>
<feature type="transmembrane region" description="Helical" evidence="7">
    <location>
        <begin position="410"/>
        <end position="427"/>
    </location>
</feature>
<dbReference type="InParanoid" id="G1T3I7"/>
<gene>
    <name evidence="9" type="primary">LOC100344518</name>
</gene>
<dbReference type="FunCoup" id="G1T3I7">
    <property type="interactions" value="11"/>
</dbReference>
<dbReference type="PaxDb" id="9986-ENSOCUP00000010788"/>
<feature type="transmembrane region" description="Helical" evidence="7">
    <location>
        <begin position="236"/>
        <end position="255"/>
    </location>
</feature>
<reference evidence="9" key="2">
    <citation type="submission" date="2025-08" db="UniProtKB">
        <authorList>
            <consortium name="Ensembl"/>
        </authorList>
    </citation>
    <scope>IDENTIFICATION</scope>
    <source>
        <strain evidence="9">Thorbecke</strain>
    </source>
</reference>
<feature type="domain" description="Major facilitator superfamily (MFS) profile" evidence="8">
    <location>
        <begin position="66"/>
        <end position="520"/>
    </location>
</feature>
<evidence type="ECO:0000256" key="2">
    <source>
        <dbReference type="ARBA" id="ARBA00004236"/>
    </source>
</evidence>
<dbReference type="PROSITE" id="PS50850">
    <property type="entry name" value="MFS"/>
    <property type="match status" value="1"/>
</dbReference>
<accession>G1T3I7</accession>
<keyword evidence="5 7" id="KW-1133">Transmembrane helix</keyword>
<dbReference type="GO" id="GO:0005886">
    <property type="term" value="C:plasma membrane"/>
    <property type="evidence" value="ECO:0007669"/>
    <property type="project" value="UniProtKB-SubCell"/>
</dbReference>
<evidence type="ECO:0000256" key="1">
    <source>
        <dbReference type="ARBA" id="ARBA00004141"/>
    </source>
</evidence>
<feature type="transmembrane region" description="Helical" evidence="7">
    <location>
        <begin position="204"/>
        <end position="224"/>
    </location>
</feature>
<feature type="transmembrane region" description="Helical" evidence="7">
    <location>
        <begin position="147"/>
        <end position="166"/>
    </location>
</feature>
<evidence type="ECO:0000256" key="5">
    <source>
        <dbReference type="ARBA" id="ARBA00022989"/>
    </source>
</evidence>
<dbReference type="InterPro" id="IPR011701">
    <property type="entry name" value="MFS"/>
</dbReference>
<dbReference type="OrthoDB" id="2544694at2759"/>
<dbReference type="GeneID" id="100344518"/>
<evidence type="ECO:0000256" key="7">
    <source>
        <dbReference type="SAM" id="Phobius"/>
    </source>
</evidence>
<dbReference type="AlphaFoldDB" id="G1T3I7"/>
<dbReference type="KEGG" id="ocu:100344518"/>
<keyword evidence="6 7" id="KW-0472">Membrane</keyword>
<sequence>MAFQDLLDQIGGQGRFQILQTAFFVILTIVTYPQFQLENFTAAIPGHRCWVPLLDNHTISDNDTGLLNKDALLRVFIPLDANLRPEKCRRFIRPQWQLLHLNGTFPNISESDTEPCVDGWVYDQSSFHSTIVTKWDLVCTSQSLNSVIRFIVMTGMLVGGILCGHLTDRFGRKFMLRFCVLLLAIASTCTAFSPSFLIYCSLRFFVGLSTSAILSNNIILILEWTLPKFQALGTTLIISAGCIGQIALGSLAFAIRDWHVLQLVFSVPFFVFFLCSRWLAESARWLIITNKAEKGLKELRKAAHRNGMKNVEDTLTIEVVRSTMKEELLDAQRKPSLCDSFHTPVLRKRILLLSLVRLSNIMVVIGLNIHLQHFGSSVYLLQGLFGVVNLLGNFVALLALNHIGRRGSQALFSFVLGISILSLTFVPQEMETLRVTLSVFGGGLSSAAMSSCVTHGNELLPTAIRATASGIITIAGSTGAALAPLVMILRIYYAPLPWIIYGAMSILSGLVVLLLPETRNQPLPDSIQDVEDERKASRKAKQDETFIKVTQF</sequence>
<reference evidence="9" key="3">
    <citation type="submission" date="2025-09" db="UniProtKB">
        <authorList>
            <consortium name="Ensembl"/>
        </authorList>
    </citation>
    <scope>IDENTIFICATION</scope>
    <source>
        <strain evidence="9">Thorbecke</strain>
    </source>
</reference>
<dbReference type="Gene3D" id="1.20.1250.20">
    <property type="entry name" value="MFS general substrate transporter like domains"/>
    <property type="match status" value="1"/>
</dbReference>
<proteinExistence type="predicted"/>
<dbReference type="SUPFAM" id="SSF103473">
    <property type="entry name" value="MFS general substrate transporter"/>
    <property type="match status" value="1"/>
</dbReference>
<organism evidence="9 10">
    <name type="scientific">Oryctolagus cuniculus</name>
    <name type="common">Rabbit</name>
    <dbReference type="NCBI Taxonomy" id="9986"/>
    <lineage>
        <taxon>Eukaryota</taxon>
        <taxon>Metazoa</taxon>
        <taxon>Chordata</taxon>
        <taxon>Craniata</taxon>
        <taxon>Vertebrata</taxon>
        <taxon>Euteleostomi</taxon>
        <taxon>Mammalia</taxon>
        <taxon>Eutheria</taxon>
        <taxon>Euarchontoglires</taxon>
        <taxon>Glires</taxon>
        <taxon>Lagomorpha</taxon>
        <taxon>Leporidae</taxon>
        <taxon>Oryctolagus</taxon>
    </lineage>
</organism>
<dbReference type="FunFam" id="1.20.1250.20:FF:000023">
    <property type="entry name" value="Solute carrier family 22 member 6"/>
    <property type="match status" value="1"/>
</dbReference>
<name>G1T3I7_RABIT</name>
<keyword evidence="4 7" id="KW-0812">Transmembrane</keyword>
<feature type="transmembrane region" description="Helical" evidence="7">
    <location>
        <begin position="261"/>
        <end position="280"/>
    </location>
</feature>
<dbReference type="GO" id="GO:0015711">
    <property type="term" value="P:organic anion transport"/>
    <property type="evidence" value="ECO:0007669"/>
    <property type="project" value="UniProtKB-ARBA"/>
</dbReference>
<evidence type="ECO:0000256" key="6">
    <source>
        <dbReference type="ARBA" id="ARBA00023136"/>
    </source>
</evidence>
<comment type="subcellular location">
    <subcellularLocation>
        <location evidence="2">Cell membrane</location>
    </subcellularLocation>
    <subcellularLocation>
        <location evidence="1">Membrane</location>
        <topology evidence="1">Multi-pass membrane protein</topology>
    </subcellularLocation>
</comment>
<dbReference type="GeneTree" id="ENSGT00940000161239"/>
<protein>
    <recommendedName>
        <fullName evidence="8">Major facilitator superfamily (MFS) profile domain-containing protein</fullName>
    </recommendedName>
</protein>
<dbReference type="InterPro" id="IPR020846">
    <property type="entry name" value="MFS_dom"/>
</dbReference>
<feature type="transmembrane region" description="Helical" evidence="7">
    <location>
        <begin position="466"/>
        <end position="492"/>
    </location>
</feature>
<reference evidence="9 10" key="1">
    <citation type="journal article" date="2011" name="Nature">
        <title>A high-resolution map of human evolutionary constraint using 29 mammals.</title>
        <authorList>
            <person name="Lindblad-Toh K."/>
            <person name="Garber M."/>
            <person name="Zuk O."/>
            <person name="Lin M.F."/>
            <person name="Parker B.J."/>
            <person name="Washietl S."/>
            <person name="Kheradpour P."/>
            <person name="Ernst J."/>
            <person name="Jordan G."/>
            <person name="Mauceli E."/>
            <person name="Ward L.D."/>
            <person name="Lowe C.B."/>
            <person name="Holloway A.K."/>
            <person name="Clamp M."/>
            <person name="Gnerre S."/>
            <person name="Alfoldi J."/>
            <person name="Beal K."/>
            <person name="Chang J."/>
            <person name="Clawson H."/>
            <person name="Cuff J."/>
            <person name="Di Palma F."/>
            <person name="Fitzgerald S."/>
            <person name="Flicek P."/>
            <person name="Guttman M."/>
            <person name="Hubisz M.J."/>
            <person name="Jaffe D.B."/>
            <person name="Jungreis I."/>
            <person name="Kent W.J."/>
            <person name="Kostka D."/>
            <person name="Lara M."/>
            <person name="Martins A.L."/>
            <person name="Massingham T."/>
            <person name="Moltke I."/>
            <person name="Raney B.J."/>
            <person name="Rasmussen M.D."/>
            <person name="Robinson J."/>
            <person name="Stark A."/>
            <person name="Vilella A.J."/>
            <person name="Wen J."/>
            <person name="Xie X."/>
            <person name="Zody M.C."/>
            <person name="Baldwin J."/>
            <person name="Bloom T."/>
            <person name="Chin C.W."/>
            <person name="Heiman D."/>
            <person name="Nicol R."/>
            <person name="Nusbaum C."/>
            <person name="Young S."/>
            <person name="Wilkinson J."/>
            <person name="Worley K.C."/>
            <person name="Kovar C.L."/>
            <person name="Muzny D.M."/>
            <person name="Gibbs R.A."/>
            <person name="Cree A."/>
            <person name="Dihn H.H."/>
            <person name="Fowler G."/>
            <person name="Jhangiani S."/>
            <person name="Joshi V."/>
            <person name="Lee S."/>
            <person name="Lewis L.R."/>
            <person name="Nazareth L.V."/>
            <person name="Okwuonu G."/>
            <person name="Santibanez J."/>
            <person name="Warren W.C."/>
            <person name="Mardis E.R."/>
            <person name="Weinstock G.M."/>
            <person name="Wilson R.K."/>
            <person name="Delehaunty K."/>
            <person name="Dooling D."/>
            <person name="Fronik C."/>
            <person name="Fulton L."/>
            <person name="Fulton B."/>
            <person name="Graves T."/>
            <person name="Minx P."/>
            <person name="Sodergren E."/>
            <person name="Birney E."/>
            <person name="Margulies E.H."/>
            <person name="Herrero J."/>
            <person name="Green E.D."/>
            <person name="Haussler D."/>
            <person name="Siepel A."/>
            <person name="Goldman N."/>
            <person name="Pollard K.S."/>
            <person name="Pedersen J.S."/>
            <person name="Lander E.S."/>
            <person name="Kellis M."/>
        </authorList>
    </citation>
    <scope>NUCLEOTIDE SEQUENCE [LARGE SCALE GENOMIC DNA]</scope>
    <source>
        <strain evidence="10">Thorbecke</strain>
    </source>
</reference>
<evidence type="ECO:0000256" key="3">
    <source>
        <dbReference type="ARBA" id="ARBA00022475"/>
    </source>
</evidence>
<dbReference type="Bgee" id="ENSOCUG00000012529">
    <property type="expression patterns" value="Expressed in liver and 2 other cell types or tissues"/>
</dbReference>
<dbReference type="STRING" id="9986.ENSOCUP00000010788"/>
<evidence type="ECO:0000259" key="8">
    <source>
        <dbReference type="PROSITE" id="PS50850"/>
    </source>
</evidence>
<dbReference type="InterPro" id="IPR036259">
    <property type="entry name" value="MFS_trans_sf"/>
</dbReference>